<dbReference type="InterPro" id="IPR048279">
    <property type="entry name" value="MdtK-like"/>
</dbReference>
<comment type="caution">
    <text evidence="8">The sequence shown here is derived from an EMBL/GenBank/DDBJ whole genome shotgun (WGS) entry which is preliminary data.</text>
</comment>
<proteinExistence type="predicted"/>
<keyword evidence="6 7" id="KW-0472">Membrane</keyword>
<dbReference type="GO" id="GO:0005886">
    <property type="term" value="C:plasma membrane"/>
    <property type="evidence" value="ECO:0007669"/>
    <property type="project" value="UniProtKB-SubCell"/>
</dbReference>
<dbReference type="Pfam" id="PF01554">
    <property type="entry name" value="MatE"/>
    <property type="match status" value="2"/>
</dbReference>
<dbReference type="PANTHER" id="PTHR43549:SF3">
    <property type="entry name" value="MULTIDRUG RESISTANCE PROTEIN YPNP-RELATED"/>
    <property type="match status" value="1"/>
</dbReference>
<dbReference type="PIRSF" id="PIRSF006603">
    <property type="entry name" value="DinF"/>
    <property type="match status" value="1"/>
</dbReference>
<protein>
    <submittedName>
        <fullName evidence="8">MATE family efflux transporter</fullName>
    </submittedName>
</protein>
<dbReference type="GO" id="GO:0015297">
    <property type="term" value="F:antiporter activity"/>
    <property type="evidence" value="ECO:0007669"/>
    <property type="project" value="InterPro"/>
</dbReference>
<evidence type="ECO:0000256" key="4">
    <source>
        <dbReference type="ARBA" id="ARBA00022692"/>
    </source>
</evidence>
<feature type="transmembrane region" description="Helical" evidence="7">
    <location>
        <begin position="12"/>
        <end position="30"/>
    </location>
</feature>
<feature type="transmembrane region" description="Helical" evidence="7">
    <location>
        <begin position="50"/>
        <end position="83"/>
    </location>
</feature>
<keyword evidence="2" id="KW-0813">Transport</keyword>
<dbReference type="NCBIfam" id="TIGR00797">
    <property type="entry name" value="matE"/>
    <property type="match status" value="1"/>
</dbReference>
<evidence type="ECO:0000256" key="5">
    <source>
        <dbReference type="ARBA" id="ARBA00022989"/>
    </source>
</evidence>
<dbReference type="CDD" id="cd13138">
    <property type="entry name" value="MATE_yoeA_like"/>
    <property type="match status" value="1"/>
</dbReference>
<feature type="transmembrane region" description="Helical" evidence="7">
    <location>
        <begin position="168"/>
        <end position="189"/>
    </location>
</feature>
<evidence type="ECO:0000256" key="2">
    <source>
        <dbReference type="ARBA" id="ARBA00022448"/>
    </source>
</evidence>
<sequence length="448" mass="49480">MKGNTQDLTKGSIVKAIILFSIPLLIGNLFQQLYNAVDSYVVGNYVGKVALAAVGASTPIINMLIGFFMGISTGAGVVIAQFFGAGNTCKMKRAIHNSIALTLVMGVVLTIVGLLFNDPILKAIGVPSEVFSEASTYLSIYFWSLIFVMVYNMGSGILRSVGDSKRPLYFLIFSSVVNIILDFLFVKYFHFGVAGAGYATLIAQAISAIMVMYVLMKTEDDYKVVLKEIGFDKEILLKIIKIGLPTGFQQSIVSLSNVIVQSYINVYGASVIAGYSVTIKIDGFVNLPLQAFNMAITTFVGQNIGAKQYDRVKKGAYITTALATLTIACFVVIMYFFGRDFIALFNQEKDVIDAGRLMQLTFLPFYIVLPINQVINGVLRGAGRSAVPMYVMIFSFVFLRQIYLFLITKVTSDIVYVFLGWPTTWVVCSLIFIIYFFKVQWLPQEKDA</sequence>
<keyword evidence="5 7" id="KW-1133">Transmembrane helix</keyword>
<evidence type="ECO:0000313" key="9">
    <source>
        <dbReference type="Proteomes" id="UP000240974"/>
    </source>
</evidence>
<evidence type="ECO:0000256" key="6">
    <source>
        <dbReference type="ARBA" id="ARBA00023136"/>
    </source>
</evidence>
<feature type="transmembrane region" description="Helical" evidence="7">
    <location>
        <begin position="316"/>
        <end position="337"/>
    </location>
</feature>
<name>A0A2T3G7D0_9FIRM</name>
<dbReference type="AlphaFoldDB" id="A0A2T3G7D0"/>
<dbReference type="InterPro" id="IPR052031">
    <property type="entry name" value="Membrane_Transporter-Flippase"/>
</dbReference>
<keyword evidence="3" id="KW-1003">Cell membrane</keyword>
<evidence type="ECO:0000313" key="8">
    <source>
        <dbReference type="EMBL" id="PST43429.1"/>
    </source>
</evidence>
<accession>A0A2T3G7D0</accession>
<feature type="transmembrane region" description="Helical" evidence="7">
    <location>
        <begin position="95"/>
        <end position="116"/>
    </location>
</feature>
<dbReference type="RefSeq" id="WP_022002740.1">
    <property type="nucleotide sequence ID" value="NZ_DAWBZG010000340.1"/>
</dbReference>
<reference evidence="8 9" key="1">
    <citation type="journal article" date="2019" name="Int. J. Syst. Evol. Microbiol.">
        <title>Faecalibacillus intestinalis gen. nov., sp. nov. and Faecalibacillus faecis sp. nov., isolated from human faeces.</title>
        <authorList>
            <person name="Seo B."/>
            <person name="Jeon K."/>
            <person name="Baek I."/>
            <person name="Lee Y.M."/>
            <person name="Baek K."/>
            <person name="Ko G."/>
        </authorList>
    </citation>
    <scope>NUCLEOTIDE SEQUENCE [LARGE SCALE GENOMIC DNA]</scope>
    <source>
        <strain evidence="8 9">SNUG30099</strain>
    </source>
</reference>
<dbReference type="GO" id="GO:0042910">
    <property type="term" value="F:xenobiotic transmembrane transporter activity"/>
    <property type="evidence" value="ECO:0007669"/>
    <property type="project" value="InterPro"/>
</dbReference>
<evidence type="ECO:0000256" key="7">
    <source>
        <dbReference type="SAM" id="Phobius"/>
    </source>
</evidence>
<feature type="transmembrane region" description="Helical" evidence="7">
    <location>
        <begin position="414"/>
        <end position="437"/>
    </location>
</feature>
<dbReference type="InterPro" id="IPR002528">
    <property type="entry name" value="MATE_fam"/>
</dbReference>
<gene>
    <name evidence="8" type="ORF">C7U54_01340</name>
</gene>
<feature type="transmembrane region" description="Helical" evidence="7">
    <location>
        <begin position="136"/>
        <end position="156"/>
    </location>
</feature>
<dbReference type="Proteomes" id="UP000240974">
    <property type="component" value="Unassembled WGS sequence"/>
</dbReference>
<dbReference type="EMBL" id="PYLQ01000001">
    <property type="protein sequence ID" value="PST43429.1"/>
    <property type="molecule type" value="Genomic_DNA"/>
</dbReference>
<feature type="transmembrane region" description="Helical" evidence="7">
    <location>
        <begin position="195"/>
        <end position="216"/>
    </location>
</feature>
<comment type="subcellular location">
    <subcellularLocation>
        <location evidence="1">Cell membrane</location>
        <topology evidence="1">Multi-pass membrane protein</topology>
    </subcellularLocation>
</comment>
<feature type="transmembrane region" description="Helical" evidence="7">
    <location>
        <begin position="387"/>
        <end position="408"/>
    </location>
</feature>
<evidence type="ECO:0000256" key="3">
    <source>
        <dbReference type="ARBA" id="ARBA00022475"/>
    </source>
</evidence>
<feature type="transmembrane region" description="Helical" evidence="7">
    <location>
        <begin position="357"/>
        <end position="375"/>
    </location>
</feature>
<evidence type="ECO:0000256" key="1">
    <source>
        <dbReference type="ARBA" id="ARBA00004651"/>
    </source>
</evidence>
<organism evidence="8 9">
    <name type="scientific">Faecalibacillus intestinalis</name>
    <dbReference type="NCBI Taxonomy" id="1982626"/>
    <lineage>
        <taxon>Bacteria</taxon>
        <taxon>Bacillati</taxon>
        <taxon>Bacillota</taxon>
        <taxon>Erysipelotrichia</taxon>
        <taxon>Erysipelotrichales</taxon>
        <taxon>Coprobacillaceae</taxon>
        <taxon>Faecalibacillus</taxon>
    </lineage>
</organism>
<keyword evidence="9" id="KW-1185">Reference proteome</keyword>
<dbReference type="PANTHER" id="PTHR43549">
    <property type="entry name" value="MULTIDRUG RESISTANCE PROTEIN YPNP-RELATED"/>
    <property type="match status" value="1"/>
</dbReference>
<keyword evidence="4 7" id="KW-0812">Transmembrane</keyword>